<dbReference type="EMBL" id="JAHXZJ010001119">
    <property type="protein sequence ID" value="KAH0555422.1"/>
    <property type="molecule type" value="Genomic_DNA"/>
</dbReference>
<evidence type="ECO:0000313" key="2">
    <source>
        <dbReference type="EMBL" id="KAH0555422.1"/>
    </source>
</evidence>
<keyword evidence="1" id="KW-0812">Transmembrane</keyword>
<evidence type="ECO:0000313" key="3">
    <source>
        <dbReference type="Proteomes" id="UP000826195"/>
    </source>
</evidence>
<dbReference type="Proteomes" id="UP000826195">
    <property type="component" value="Unassembled WGS sequence"/>
</dbReference>
<comment type="caution">
    <text evidence="2">The sequence shown here is derived from an EMBL/GenBank/DDBJ whole genome shotgun (WGS) entry which is preliminary data.</text>
</comment>
<keyword evidence="1" id="KW-1133">Transmembrane helix</keyword>
<dbReference type="AlphaFoldDB" id="A0AAV7I9T1"/>
<name>A0AAV7I9T1_COTGL</name>
<keyword evidence="3" id="KW-1185">Reference proteome</keyword>
<protein>
    <submittedName>
        <fullName evidence="2">Uncharacterized protein</fullName>
    </submittedName>
</protein>
<proteinExistence type="predicted"/>
<sequence length="129" mass="14373">MSLACSRASVMQRKPNLFSSMKPIDHFQSFLGNLVFRLICAVRSPLTLNVIPDIVLLGVMHPVFQLFLGHESVTVLNKSCGLSIQDGGSFLQELQSVESFWLLRQEMPLGLGICWVVVGIYEMFLLVSS</sequence>
<accession>A0AAV7I9T1</accession>
<reference evidence="2 3" key="1">
    <citation type="journal article" date="2021" name="J. Hered.">
        <title>A chromosome-level genome assembly of the parasitoid wasp, Cotesia glomerata (Hymenoptera: Braconidae).</title>
        <authorList>
            <person name="Pinto B.J."/>
            <person name="Weis J.J."/>
            <person name="Gamble T."/>
            <person name="Ode P.J."/>
            <person name="Paul R."/>
            <person name="Zaspel J.M."/>
        </authorList>
    </citation>
    <scope>NUCLEOTIDE SEQUENCE [LARGE SCALE GENOMIC DNA]</scope>
    <source>
        <strain evidence="2">CgM1</strain>
    </source>
</reference>
<keyword evidence="1" id="KW-0472">Membrane</keyword>
<evidence type="ECO:0000256" key="1">
    <source>
        <dbReference type="SAM" id="Phobius"/>
    </source>
</evidence>
<gene>
    <name evidence="2" type="ORF">KQX54_018799</name>
</gene>
<organism evidence="2 3">
    <name type="scientific">Cotesia glomerata</name>
    <name type="common">Lepidopteran parasitic wasp</name>
    <name type="synonym">Apanteles glomeratus</name>
    <dbReference type="NCBI Taxonomy" id="32391"/>
    <lineage>
        <taxon>Eukaryota</taxon>
        <taxon>Metazoa</taxon>
        <taxon>Ecdysozoa</taxon>
        <taxon>Arthropoda</taxon>
        <taxon>Hexapoda</taxon>
        <taxon>Insecta</taxon>
        <taxon>Pterygota</taxon>
        <taxon>Neoptera</taxon>
        <taxon>Endopterygota</taxon>
        <taxon>Hymenoptera</taxon>
        <taxon>Apocrita</taxon>
        <taxon>Ichneumonoidea</taxon>
        <taxon>Braconidae</taxon>
        <taxon>Microgastrinae</taxon>
        <taxon>Cotesia</taxon>
    </lineage>
</organism>
<feature type="transmembrane region" description="Helical" evidence="1">
    <location>
        <begin position="109"/>
        <end position="127"/>
    </location>
</feature>